<keyword evidence="6 14" id="KW-0349">Heme</keyword>
<sequence length="484" mass="55678">MFFLIVLLSLSLCIIWRYLKSKDKTEPPALSGWLPLIGHGKRFFINGFEFYRSFEKISEECLRKGGVVTLYLGFNKVYCVSDPDDCLTVMNMCLEKSMMIKFAKQFLGNGLFTADVHRWQTSRKLLNPAFNQKILDSFIDIFNNKARELANIFATEIGKPFDHQISLRTKNLETICATSFDVHDSESRNILNQYLPLLATLVIKLSQRLQCFWLHNDFIYSLSSLKRETDEIVKKTKVLCSTMIKKNRIMRLNRASENDATGKPKKFIDLILDLSEETDCFTDEQIREESDTVVVGGHDTSASTLTFAFTLLGSHPHAQQKLYQEIIRVCGTSDKDVEKQDLSKLVYTEAVLKETLRLYPIALLLPRYIDRDVKLKNYTLKANSDCFVMANGLHRHAIWGEDAEQFRPERWLDKDTLPDAKYYAAFGLGRRSCIGRAYALMSMKIVVVHVLRRFSISSDVSKMEVSLSIVSRPERGHSILLKRR</sequence>
<dbReference type="GO" id="GO:0020037">
    <property type="term" value="F:heme binding"/>
    <property type="evidence" value="ECO:0007669"/>
    <property type="project" value="InterPro"/>
</dbReference>
<evidence type="ECO:0000256" key="13">
    <source>
        <dbReference type="ARBA" id="ARBA00023136"/>
    </source>
</evidence>
<proteinExistence type="evidence at transcript level"/>
<dbReference type="AlphaFoldDB" id="A0A455R6G9"/>
<evidence type="ECO:0000313" key="17">
    <source>
        <dbReference type="EMBL" id="BBG43597.1"/>
    </source>
</evidence>
<evidence type="ECO:0000256" key="4">
    <source>
        <dbReference type="ARBA" id="ARBA00004406"/>
    </source>
</evidence>
<evidence type="ECO:0000256" key="3">
    <source>
        <dbReference type="ARBA" id="ARBA00004174"/>
    </source>
</evidence>
<dbReference type="GO" id="GO:0005506">
    <property type="term" value="F:iron ion binding"/>
    <property type="evidence" value="ECO:0007669"/>
    <property type="project" value="InterPro"/>
</dbReference>
<keyword evidence="9" id="KW-0492">Microsome</keyword>
<evidence type="ECO:0000256" key="11">
    <source>
        <dbReference type="ARBA" id="ARBA00023004"/>
    </source>
</evidence>
<comment type="subcellular location">
    <subcellularLocation>
        <location evidence="4">Endoplasmic reticulum membrane</location>
        <topology evidence="4">Peripheral membrane protein</topology>
    </subcellularLocation>
    <subcellularLocation>
        <location evidence="3">Microsome membrane</location>
        <topology evidence="3">Peripheral membrane protein</topology>
    </subcellularLocation>
</comment>
<evidence type="ECO:0000256" key="9">
    <source>
        <dbReference type="ARBA" id="ARBA00022848"/>
    </source>
</evidence>
<protein>
    <submittedName>
        <fullName evidence="17">Cytochrome P450</fullName>
    </submittedName>
</protein>
<evidence type="ECO:0000256" key="7">
    <source>
        <dbReference type="ARBA" id="ARBA00022723"/>
    </source>
</evidence>
<accession>A0A455R6G9</accession>
<dbReference type="InterPro" id="IPR050196">
    <property type="entry name" value="Cytochrome_P450_Monoox"/>
</dbReference>
<keyword evidence="11 14" id="KW-0408">Iron</keyword>
<evidence type="ECO:0000256" key="12">
    <source>
        <dbReference type="ARBA" id="ARBA00023033"/>
    </source>
</evidence>
<evidence type="ECO:0000256" key="15">
    <source>
        <dbReference type="RuleBase" id="RU000461"/>
    </source>
</evidence>
<keyword evidence="10 15" id="KW-0560">Oxidoreductase</keyword>
<dbReference type="InterPro" id="IPR017972">
    <property type="entry name" value="Cyt_P450_CS"/>
</dbReference>
<dbReference type="EMBL" id="LC424537">
    <property type="protein sequence ID" value="BBG43597.1"/>
    <property type="molecule type" value="mRNA"/>
</dbReference>
<dbReference type="Gene3D" id="1.10.630.10">
    <property type="entry name" value="Cytochrome P450"/>
    <property type="match status" value="1"/>
</dbReference>
<comment type="function">
    <text evidence="2">May be involved in the metabolism of insect hormones and in the breakdown of synthetic insecticides.</text>
</comment>
<dbReference type="GO" id="GO:0016705">
    <property type="term" value="F:oxidoreductase activity, acting on paired donors, with incorporation or reduction of molecular oxygen"/>
    <property type="evidence" value="ECO:0007669"/>
    <property type="project" value="InterPro"/>
</dbReference>
<comment type="cofactor">
    <cofactor evidence="1 14">
        <name>heme</name>
        <dbReference type="ChEBI" id="CHEBI:30413"/>
    </cofactor>
</comment>
<dbReference type="PROSITE" id="PS00086">
    <property type="entry name" value="CYTOCHROME_P450"/>
    <property type="match status" value="1"/>
</dbReference>
<dbReference type="Pfam" id="PF00067">
    <property type="entry name" value="p450"/>
    <property type="match status" value="1"/>
</dbReference>
<dbReference type="PANTHER" id="PTHR24291">
    <property type="entry name" value="CYTOCHROME P450 FAMILY 4"/>
    <property type="match status" value="1"/>
</dbReference>
<dbReference type="PANTHER" id="PTHR24291:SF189">
    <property type="entry name" value="CYTOCHROME P450 4C3-RELATED"/>
    <property type="match status" value="1"/>
</dbReference>
<comment type="similarity">
    <text evidence="5 15">Belongs to the cytochrome P450 family.</text>
</comment>
<dbReference type="InterPro" id="IPR036396">
    <property type="entry name" value="Cyt_P450_sf"/>
</dbReference>
<dbReference type="InterPro" id="IPR001128">
    <property type="entry name" value="Cyt_P450"/>
</dbReference>
<dbReference type="PRINTS" id="PR00463">
    <property type="entry name" value="EP450I"/>
</dbReference>
<keyword evidence="16" id="KW-0732">Signal</keyword>
<evidence type="ECO:0000256" key="10">
    <source>
        <dbReference type="ARBA" id="ARBA00023002"/>
    </source>
</evidence>
<evidence type="ECO:0000256" key="1">
    <source>
        <dbReference type="ARBA" id="ARBA00001971"/>
    </source>
</evidence>
<dbReference type="GO" id="GO:0005789">
    <property type="term" value="C:endoplasmic reticulum membrane"/>
    <property type="evidence" value="ECO:0007669"/>
    <property type="project" value="UniProtKB-SubCell"/>
</dbReference>
<keyword evidence="7 14" id="KW-0479">Metal-binding</keyword>
<gene>
    <name evidence="17" type="primary">CYP340BD2</name>
</gene>
<dbReference type="SUPFAM" id="SSF48264">
    <property type="entry name" value="Cytochrome P450"/>
    <property type="match status" value="1"/>
</dbReference>
<dbReference type="PRINTS" id="PR00385">
    <property type="entry name" value="P450"/>
</dbReference>
<dbReference type="GO" id="GO:0004497">
    <property type="term" value="F:monooxygenase activity"/>
    <property type="evidence" value="ECO:0007669"/>
    <property type="project" value="UniProtKB-KW"/>
</dbReference>
<evidence type="ECO:0000256" key="5">
    <source>
        <dbReference type="ARBA" id="ARBA00010617"/>
    </source>
</evidence>
<name>A0A455R6G9_9NEOP</name>
<evidence type="ECO:0000256" key="8">
    <source>
        <dbReference type="ARBA" id="ARBA00022824"/>
    </source>
</evidence>
<keyword evidence="8" id="KW-0256">Endoplasmic reticulum</keyword>
<feature type="binding site" description="axial binding residue" evidence="14">
    <location>
        <position position="433"/>
    </location>
    <ligand>
        <name>heme</name>
        <dbReference type="ChEBI" id="CHEBI:30413"/>
    </ligand>
    <ligandPart>
        <name>Fe</name>
        <dbReference type="ChEBI" id="CHEBI:18248"/>
    </ligandPart>
</feature>
<feature type="signal peptide" evidence="16">
    <location>
        <begin position="1"/>
        <end position="21"/>
    </location>
</feature>
<dbReference type="InterPro" id="IPR002401">
    <property type="entry name" value="Cyt_P450_E_grp-I"/>
</dbReference>
<evidence type="ECO:0000256" key="6">
    <source>
        <dbReference type="ARBA" id="ARBA00022617"/>
    </source>
</evidence>
<organism evidence="17">
    <name type="scientific">Ascotis selenaria</name>
    <dbReference type="NCBI Taxonomy" id="414916"/>
    <lineage>
        <taxon>Eukaryota</taxon>
        <taxon>Metazoa</taxon>
        <taxon>Ecdysozoa</taxon>
        <taxon>Arthropoda</taxon>
        <taxon>Hexapoda</taxon>
        <taxon>Insecta</taxon>
        <taxon>Pterygota</taxon>
        <taxon>Neoptera</taxon>
        <taxon>Endopterygota</taxon>
        <taxon>Lepidoptera</taxon>
        <taxon>Glossata</taxon>
        <taxon>Ditrysia</taxon>
        <taxon>Geometroidea</taxon>
        <taxon>Geometridae</taxon>
        <taxon>Ennominae</taxon>
        <taxon>Ascotis</taxon>
    </lineage>
</organism>
<evidence type="ECO:0000256" key="16">
    <source>
        <dbReference type="SAM" id="SignalP"/>
    </source>
</evidence>
<evidence type="ECO:0000256" key="14">
    <source>
        <dbReference type="PIRSR" id="PIRSR602401-1"/>
    </source>
</evidence>
<reference evidence="17" key="1">
    <citation type="journal article" date="2019" name="Insect Biochem. Mol. Biol.">
        <title>CYPs in different families are involved in the divergent regio-specific epoxidation of alkenyl sex pheromone precursors in moths.</title>
        <authorList>
            <person name="Rong Y."/>
            <person name="Fujii T."/>
            <person name="Ishikawa Y."/>
        </authorList>
    </citation>
    <scope>NUCLEOTIDE SEQUENCE</scope>
    <source>
        <tissue evidence="17">Pheromone gland</tissue>
    </source>
</reference>
<keyword evidence="13" id="KW-0472">Membrane</keyword>
<keyword evidence="12 15" id="KW-0503">Monooxygenase</keyword>
<feature type="chain" id="PRO_5019735894" evidence="16">
    <location>
        <begin position="22"/>
        <end position="484"/>
    </location>
</feature>
<evidence type="ECO:0000256" key="2">
    <source>
        <dbReference type="ARBA" id="ARBA00003690"/>
    </source>
</evidence>